<keyword evidence="1" id="KW-1133">Transmembrane helix</keyword>
<proteinExistence type="predicted"/>
<keyword evidence="1" id="KW-0812">Transmembrane</keyword>
<dbReference type="EMBL" id="JBEPBX010000007">
    <property type="protein sequence ID" value="MER6613966.1"/>
    <property type="molecule type" value="Genomic_DNA"/>
</dbReference>
<accession>A0ABV1UTD1</accession>
<gene>
    <name evidence="2" type="ORF">ABT276_11375</name>
</gene>
<sequence>MAAVGEKLPQGRYGRSADERADRKLRIVGAVLGTAMLGLVGWFGYDYVAGTQISAEVIKFDVAEGADEVQVHLEVRKDEQATGSCTLRALAKDGGEVGRLDVRIDRQGENRIDEVVTIRTTRQATAAELMGCTAA</sequence>
<reference evidence="2 3" key="1">
    <citation type="submission" date="2024-06" db="EMBL/GenBank/DDBJ databases">
        <title>The Natural Products Discovery Center: Release of the First 8490 Sequenced Strains for Exploring Actinobacteria Biosynthetic Diversity.</title>
        <authorList>
            <person name="Kalkreuter E."/>
            <person name="Kautsar S.A."/>
            <person name="Yang D."/>
            <person name="Bader C.D."/>
            <person name="Teijaro C.N."/>
            <person name="Fluegel L."/>
            <person name="Davis C.M."/>
            <person name="Simpson J.R."/>
            <person name="Lauterbach L."/>
            <person name="Steele A.D."/>
            <person name="Gui C."/>
            <person name="Meng S."/>
            <person name="Li G."/>
            <person name="Viehrig K."/>
            <person name="Ye F."/>
            <person name="Su P."/>
            <person name="Kiefer A.F."/>
            <person name="Nichols A."/>
            <person name="Cepeda A.J."/>
            <person name="Yan W."/>
            <person name="Fan B."/>
            <person name="Jiang Y."/>
            <person name="Adhikari A."/>
            <person name="Zheng C.-J."/>
            <person name="Schuster L."/>
            <person name="Cowan T.M."/>
            <person name="Smanski M.J."/>
            <person name="Chevrette M.G."/>
            <person name="De Carvalho L.P.S."/>
            <person name="Shen B."/>
        </authorList>
    </citation>
    <scope>NUCLEOTIDE SEQUENCE [LARGE SCALE GENOMIC DNA]</scope>
    <source>
        <strain evidence="2 3">NPDC000837</strain>
    </source>
</reference>
<evidence type="ECO:0000313" key="3">
    <source>
        <dbReference type="Proteomes" id="UP001445472"/>
    </source>
</evidence>
<dbReference type="RefSeq" id="WP_100108802.1">
    <property type="nucleotide sequence ID" value="NZ_JBEPBX010000007.1"/>
</dbReference>
<evidence type="ECO:0000256" key="1">
    <source>
        <dbReference type="SAM" id="Phobius"/>
    </source>
</evidence>
<dbReference type="Pfam" id="PF14155">
    <property type="entry name" value="DUF4307"/>
    <property type="match status" value="1"/>
</dbReference>
<keyword evidence="3" id="KW-1185">Reference proteome</keyword>
<dbReference type="Proteomes" id="UP001445472">
    <property type="component" value="Unassembled WGS sequence"/>
</dbReference>
<organism evidence="2 3">
    <name type="scientific">Streptomyces xantholiticus</name>
    <dbReference type="NCBI Taxonomy" id="68285"/>
    <lineage>
        <taxon>Bacteria</taxon>
        <taxon>Bacillati</taxon>
        <taxon>Actinomycetota</taxon>
        <taxon>Actinomycetes</taxon>
        <taxon>Kitasatosporales</taxon>
        <taxon>Streptomycetaceae</taxon>
        <taxon>Streptomyces</taxon>
    </lineage>
</organism>
<dbReference type="InterPro" id="IPR025443">
    <property type="entry name" value="DUF4307"/>
</dbReference>
<name>A0ABV1UTD1_9ACTN</name>
<keyword evidence="1" id="KW-0472">Membrane</keyword>
<comment type="caution">
    <text evidence="2">The sequence shown here is derived from an EMBL/GenBank/DDBJ whole genome shotgun (WGS) entry which is preliminary data.</text>
</comment>
<protein>
    <submittedName>
        <fullName evidence="2">DUF4307 domain-containing protein</fullName>
    </submittedName>
</protein>
<evidence type="ECO:0000313" key="2">
    <source>
        <dbReference type="EMBL" id="MER6613966.1"/>
    </source>
</evidence>
<feature type="transmembrane region" description="Helical" evidence="1">
    <location>
        <begin position="25"/>
        <end position="45"/>
    </location>
</feature>